<keyword evidence="3" id="KW-1185">Reference proteome</keyword>
<reference evidence="2 3" key="1">
    <citation type="submission" date="2024-01" db="EMBL/GenBank/DDBJ databases">
        <title>Genomic insights into the taxonomy and metabolism of the cyanobacterium Pannus brasiliensis CCIBt3594.</title>
        <authorList>
            <person name="Machado M."/>
            <person name="Botero N.B."/>
            <person name="Andreote A.P.D."/>
            <person name="Feitosa A.M.T."/>
            <person name="Popin R."/>
            <person name="Sivonen K."/>
            <person name="Fiore M.F."/>
        </authorList>
    </citation>
    <scope>NUCLEOTIDE SEQUENCE [LARGE SCALE GENOMIC DNA]</scope>
    <source>
        <strain evidence="2 3">CCIBt3594</strain>
    </source>
</reference>
<dbReference type="EMBL" id="JBAFSM010000008">
    <property type="protein sequence ID" value="MEG3436641.1"/>
    <property type="molecule type" value="Genomic_DNA"/>
</dbReference>
<proteinExistence type="predicted"/>
<dbReference type="Proteomes" id="UP001328733">
    <property type="component" value="Unassembled WGS sequence"/>
</dbReference>
<comment type="caution">
    <text evidence="2">The sequence shown here is derived from an EMBL/GenBank/DDBJ whole genome shotgun (WGS) entry which is preliminary data.</text>
</comment>
<dbReference type="Pfam" id="PF00656">
    <property type="entry name" value="Peptidase_C14"/>
    <property type="match status" value="1"/>
</dbReference>
<protein>
    <submittedName>
        <fullName evidence="2">Caspase family protein</fullName>
    </submittedName>
</protein>
<evidence type="ECO:0000313" key="2">
    <source>
        <dbReference type="EMBL" id="MEG3436641.1"/>
    </source>
</evidence>
<sequence>MKVTRREFLRGTGMSLFALGVSSLTLDRHLRVLATPAPRKLALLVGIDRYGSELLDLEGCATDVELQKLLLQYRFGFLPEDILTLTGENATRQAIETAFREHLIDRAKPEDVVVFHFSGRGARVGSAPPRDCLIPFDGPDNPILLDSLLLLARCLPTERSTLVLDTGFAPSETTEVGNLRSRSYPGGNRPLDLAEFTLQEDIKQRYQPKNSLFSGVLVTATGKDGIAVEIGGNGWSAGLFTYSLTRALWTAIPAPATAIVLKRVGESIESLMGAGREPLFTNGGKSELLYHIPPEKSIGGEAILTRLIDDRAIELTLTGLPLEVLENYGIDSRLVGRGADGEEIAVALLSRQGLTARAKLLSPGNSPAVGQIFREKRRVFSGKIGLIVALDSELSRIERVDAIGAFASLPTVAAVINAGERQVDCLLSRDGTEQSGSYRLLSPNGSLILGSLGAGNEAVKSGVKRLEPLLETLLARKLWRLLVNGESSGVAAVVRLETAGKLPLARQDTRAALLKNCFAGATADCPPASLRESENPARLSIGTEIRYRIENQGEEPLYGLILGIDNELHPLIVCDCRKNDENPGSPTRKFTPFVVGPGERTIVPDSSGGSMKVTAPSGIVEHYVILSRKPLEKTLVTLNSAPTVAGTSESFFPLREPLEVTRALWEDTRSATEVTTDTAAGAIDNAVFDVGTWAAFRFIYRALPLSPSAG</sequence>
<feature type="domain" description="Peptidase C14 caspase" evidence="1">
    <location>
        <begin position="39"/>
        <end position="267"/>
    </location>
</feature>
<dbReference type="GO" id="GO:0006508">
    <property type="term" value="P:proteolysis"/>
    <property type="evidence" value="ECO:0007669"/>
    <property type="project" value="InterPro"/>
</dbReference>
<dbReference type="InterPro" id="IPR006311">
    <property type="entry name" value="TAT_signal"/>
</dbReference>
<evidence type="ECO:0000313" key="3">
    <source>
        <dbReference type="Proteomes" id="UP001328733"/>
    </source>
</evidence>
<accession>A0AAW9QTJ1</accession>
<dbReference type="Gene3D" id="3.40.50.1460">
    <property type="match status" value="1"/>
</dbReference>
<dbReference type="InterPro" id="IPR011189">
    <property type="entry name" value="UCP_caspase_lke"/>
</dbReference>
<dbReference type="InterPro" id="IPR011600">
    <property type="entry name" value="Pept_C14_caspase"/>
</dbReference>
<dbReference type="AlphaFoldDB" id="A0AAW9QTJ1"/>
<evidence type="ECO:0000259" key="1">
    <source>
        <dbReference type="Pfam" id="PF00656"/>
    </source>
</evidence>
<dbReference type="PIRSF" id="PIRSF007398">
    <property type="entry name" value="Sll0148_caspase"/>
    <property type="match status" value="1"/>
</dbReference>
<dbReference type="PANTHER" id="PTHR48104">
    <property type="entry name" value="METACASPASE-4"/>
    <property type="match status" value="1"/>
</dbReference>
<dbReference type="PROSITE" id="PS51318">
    <property type="entry name" value="TAT"/>
    <property type="match status" value="1"/>
</dbReference>
<dbReference type="GO" id="GO:0004197">
    <property type="term" value="F:cysteine-type endopeptidase activity"/>
    <property type="evidence" value="ECO:0007669"/>
    <property type="project" value="InterPro"/>
</dbReference>
<gene>
    <name evidence="2" type="ORF">V0288_05870</name>
</gene>
<dbReference type="GO" id="GO:0005737">
    <property type="term" value="C:cytoplasm"/>
    <property type="evidence" value="ECO:0007669"/>
    <property type="project" value="TreeGrafter"/>
</dbReference>
<organism evidence="2 3">
    <name type="scientific">Pannus brasiliensis CCIBt3594</name>
    <dbReference type="NCBI Taxonomy" id="1427578"/>
    <lineage>
        <taxon>Bacteria</taxon>
        <taxon>Bacillati</taxon>
        <taxon>Cyanobacteriota</taxon>
        <taxon>Cyanophyceae</taxon>
        <taxon>Oscillatoriophycideae</taxon>
        <taxon>Chroococcales</taxon>
        <taxon>Microcystaceae</taxon>
        <taxon>Pannus</taxon>
    </lineage>
</organism>
<dbReference type="RefSeq" id="WP_332864100.1">
    <property type="nucleotide sequence ID" value="NZ_JBAFSM010000008.1"/>
</dbReference>
<dbReference type="PANTHER" id="PTHR48104:SF30">
    <property type="entry name" value="METACASPASE-1"/>
    <property type="match status" value="1"/>
</dbReference>
<dbReference type="InterPro" id="IPR050452">
    <property type="entry name" value="Metacaspase"/>
</dbReference>
<name>A0AAW9QTJ1_9CHRO</name>